<evidence type="ECO:0000313" key="8">
    <source>
        <dbReference type="EMBL" id="KKM24658.1"/>
    </source>
</evidence>
<dbReference type="AlphaFoldDB" id="A0A0F9KRB9"/>
<organism evidence="8">
    <name type="scientific">marine sediment metagenome</name>
    <dbReference type="NCBI Taxonomy" id="412755"/>
    <lineage>
        <taxon>unclassified sequences</taxon>
        <taxon>metagenomes</taxon>
        <taxon>ecological metagenomes</taxon>
    </lineage>
</organism>
<feature type="transmembrane region" description="Helical" evidence="7">
    <location>
        <begin position="88"/>
        <end position="112"/>
    </location>
</feature>
<keyword evidence="5 7" id="KW-1133">Transmembrane helix</keyword>
<keyword evidence="4 7" id="KW-0812">Transmembrane</keyword>
<evidence type="ECO:0000256" key="7">
    <source>
        <dbReference type="SAM" id="Phobius"/>
    </source>
</evidence>
<comment type="subcellular location">
    <subcellularLocation>
        <location evidence="1">Cell membrane</location>
        <topology evidence="1">Multi-pass membrane protein</topology>
    </subcellularLocation>
</comment>
<dbReference type="EMBL" id="LAZR01012878">
    <property type="protein sequence ID" value="KKM24658.1"/>
    <property type="molecule type" value="Genomic_DNA"/>
</dbReference>
<feature type="transmembrane region" description="Helical" evidence="7">
    <location>
        <begin position="149"/>
        <end position="169"/>
    </location>
</feature>
<evidence type="ECO:0008006" key="9">
    <source>
        <dbReference type="Google" id="ProtNLM"/>
    </source>
</evidence>
<feature type="transmembrane region" description="Helical" evidence="7">
    <location>
        <begin position="50"/>
        <end position="68"/>
    </location>
</feature>
<feature type="transmembrane region" description="Helical" evidence="7">
    <location>
        <begin position="277"/>
        <end position="299"/>
    </location>
</feature>
<dbReference type="InterPro" id="IPR005524">
    <property type="entry name" value="DUF318"/>
</dbReference>
<comment type="caution">
    <text evidence="8">The sequence shown here is derived from an EMBL/GenBank/DDBJ whole genome shotgun (WGS) entry which is preliminary data.</text>
</comment>
<evidence type="ECO:0000256" key="2">
    <source>
        <dbReference type="ARBA" id="ARBA00006386"/>
    </source>
</evidence>
<comment type="similarity">
    <text evidence="2">Belongs to the UPF0718 family.</text>
</comment>
<evidence type="ECO:0000256" key="1">
    <source>
        <dbReference type="ARBA" id="ARBA00004651"/>
    </source>
</evidence>
<sequence length="336" mass="37075">MPFRAQLKPSTMFDWVQYIADWFVYDMLNLDKGQHLAEALNFFIYDTTKILILLFLVIFFMGVVNSYFPIDKVKNFLSRHKLYGLEYLMASLFGAITPFCSCSSVPLFIGFVRGGIPLGVTFSFLITSPLVNEVAIGLFVGLFGLKTTIIYIVSGVLLGTVAGVILQKLKLESLLTPWVKEILSNAQKEQDVFIAEKLTLKQRLPIIWTEVLTIVKGIVPYVLVGIAIGGLMHGYIPEGFFETYMDKSNLFAVPIATILAIPMYSNAAGILPVVKVLVAKGIPLGTAIAFMMGVVGLSLPEAMLLKKVMTIKLIAIFFGVVTCCIIISGYVFNLIL</sequence>
<evidence type="ECO:0000256" key="6">
    <source>
        <dbReference type="ARBA" id="ARBA00023136"/>
    </source>
</evidence>
<dbReference type="InterPro" id="IPR053166">
    <property type="entry name" value="UPF0718_permease"/>
</dbReference>
<feature type="transmembrane region" description="Helical" evidence="7">
    <location>
        <begin position="118"/>
        <end position="142"/>
    </location>
</feature>
<dbReference type="PANTHER" id="PTHR42775">
    <property type="entry name" value="PERMEASE RV2963-RELATED"/>
    <property type="match status" value="1"/>
</dbReference>
<evidence type="ECO:0000256" key="5">
    <source>
        <dbReference type="ARBA" id="ARBA00022989"/>
    </source>
</evidence>
<name>A0A0F9KRB9_9ZZZZ</name>
<reference evidence="8" key="1">
    <citation type="journal article" date="2015" name="Nature">
        <title>Complex archaea that bridge the gap between prokaryotes and eukaryotes.</title>
        <authorList>
            <person name="Spang A."/>
            <person name="Saw J.H."/>
            <person name="Jorgensen S.L."/>
            <person name="Zaremba-Niedzwiedzka K."/>
            <person name="Martijn J."/>
            <person name="Lind A.E."/>
            <person name="van Eijk R."/>
            <person name="Schleper C."/>
            <person name="Guy L."/>
            <person name="Ettema T.J."/>
        </authorList>
    </citation>
    <scope>NUCLEOTIDE SEQUENCE</scope>
</reference>
<keyword evidence="3" id="KW-1003">Cell membrane</keyword>
<gene>
    <name evidence="8" type="ORF">LCGC14_1602870</name>
</gene>
<dbReference type="PANTHER" id="PTHR42775:SF2">
    <property type="entry name" value="PERMEASE"/>
    <property type="match status" value="1"/>
</dbReference>
<evidence type="ECO:0000256" key="3">
    <source>
        <dbReference type="ARBA" id="ARBA00022475"/>
    </source>
</evidence>
<feature type="transmembrane region" description="Helical" evidence="7">
    <location>
        <begin position="248"/>
        <end position="265"/>
    </location>
</feature>
<dbReference type="Pfam" id="PF03773">
    <property type="entry name" value="ArsP_1"/>
    <property type="match status" value="1"/>
</dbReference>
<feature type="transmembrane region" description="Helical" evidence="7">
    <location>
        <begin position="311"/>
        <end position="332"/>
    </location>
</feature>
<keyword evidence="6 7" id="KW-0472">Membrane</keyword>
<protein>
    <recommendedName>
        <fullName evidence="9">Permease</fullName>
    </recommendedName>
</protein>
<proteinExistence type="inferred from homology"/>
<accession>A0A0F9KRB9</accession>
<evidence type="ECO:0000256" key="4">
    <source>
        <dbReference type="ARBA" id="ARBA00022692"/>
    </source>
</evidence>
<dbReference type="GO" id="GO:0005886">
    <property type="term" value="C:plasma membrane"/>
    <property type="evidence" value="ECO:0007669"/>
    <property type="project" value="UniProtKB-SubCell"/>
</dbReference>